<reference evidence="2 3" key="2">
    <citation type="journal article" date="2009" name="PLoS ONE">
        <title>An integrated genetic and cytogenetic map of the cucumber genome.</title>
        <authorList>
            <person name="Ren Y."/>
            <person name="Zhang Z."/>
            <person name="Liu J."/>
            <person name="Staub J.E."/>
            <person name="Han Y."/>
            <person name="Cheng Z."/>
            <person name="Li X."/>
            <person name="Lu J."/>
            <person name="Miao H."/>
            <person name="Kang H."/>
            <person name="Xie B."/>
            <person name="Gu X."/>
            <person name="Wang X."/>
            <person name="Du Y."/>
            <person name="Jin W."/>
            <person name="Huang S."/>
        </authorList>
    </citation>
    <scope>NUCLEOTIDE SEQUENCE [LARGE SCALE GENOMIC DNA]</scope>
    <source>
        <strain evidence="3">cv. 9930</strain>
    </source>
</reference>
<reference evidence="2 3" key="4">
    <citation type="journal article" date="2011" name="BMC Genomics">
        <title>RNA-Seq improves annotation of protein-coding genes in the cucumber genome.</title>
        <authorList>
            <person name="Li Z."/>
            <person name="Zhang Z."/>
            <person name="Yan P."/>
            <person name="Huang S."/>
            <person name="Fei Z."/>
            <person name="Lin K."/>
        </authorList>
    </citation>
    <scope>NUCLEOTIDE SEQUENCE [LARGE SCALE GENOMIC DNA]</scope>
    <source>
        <strain evidence="3">cv. 9930</strain>
    </source>
</reference>
<accession>A0A0A0KC81</accession>
<reference evidence="2 3" key="1">
    <citation type="journal article" date="2009" name="Nat. Genet.">
        <title>The genome of the cucumber, Cucumis sativus L.</title>
        <authorList>
            <person name="Huang S."/>
            <person name="Li R."/>
            <person name="Zhang Z."/>
            <person name="Li L."/>
            <person name="Gu X."/>
            <person name="Fan W."/>
            <person name="Lucas W.J."/>
            <person name="Wang X."/>
            <person name="Xie B."/>
            <person name="Ni P."/>
            <person name="Ren Y."/>
            <person name="Zhu H."/>
            <person name="Li J."/>
            <person name="Lin K."/>
            <person name="Jin W."/>
            <person name="Fei Z."/>
            <person name="Li G."/>
            <person name="Staub J."/>
            <person name="Kilian A."/>
            <person name="van der Vossen E.A."/>
            <person name="Wu Y."/>
            <person name="Guo J."/>
            <person name="He J."/>
            <person name="Jia Z."/>
            <person name="Ren Y."/>
            <person name="Tian G."/>
            <person name="Lu Y."/>
            <person name="Ruan J."/>
            <person name="Qian W."/>
            <person name="Wang M."/>
            <person name="Huang Q."/>
            <person name="Li B."/>
            <person name="Xuan Z."/>
            <person name="Cao J."/>
            <person name="Asan"/>
            <person name="Wu Z."/>
            <person name="Zhang J."/>
            <person name="Cai Q."/>
            <person name="Bai Y."/>
            <person name="Zhao B."/>
            <person name="Han Y."/>
            <person name="Li Y."/>
            <person name="Li X."/>
            <person name="Wang S."/>
            <person name="Shi Q."/>
            <person name="Liu S."/>
            <person name="Cho W.K."/>
            <person name="Kim J.Y."/>
            <person name="Xu Y."/>
            <person name="Heller-Uszynska K."/>
            <person name="Miao H."/>
            <person name="Cheng Z."/>
            <person name="Zhang S."/>
            <person name="Wu J."/>
            <person name="Yang Y."/>
            <person name="Kang H."/>
            <person name="Li M."/>
            <person name="Liang H."/>
            <person name="Ren X."/>
            <person name="Shi Z."/>
            <person name="Wen M."/>
            <person name="Jian M."/>
            <person name="Yang H."/>
            <person name="Zhang G."/>
            <person name="Yang Z."/>
            <person name="Chen R."/>
            <person name="Liu S."/>
            <person name="Li J."/>
            <person name="Ma L."/>
            <person name="Liu H."/>
            <person name="Zhou Y."/>
            <person name="Zhao J."/>
            <person name="Fang X."/>
            <person name="Li G."/>
            <person name="Fang L."/>
            <person name="Li Y."/>
            <person name="Liu D."/>
            <person name="Zheng H."/>
            <person name="Zhang Y."/>
            <person name="Qin N."/>
            <person name="Li Z."/>
            <person name="Yang G."/>
            <person name="Yang S."/>
            <person name="Bolund L."/>
            <person name="Kristiansen K."/>
            <person name="Zheng H."/>
            <person name="Li S."/>
            <person name="Zhang X."/>
            <person name="Yang H."/>
            <person name="Wang J."/>
            <person name="Sun R."/>
            <person name="Zhang B."/>
            <person name="Jiang S."/>
            <person name="Wang J."/>
            <person name="Du Y."/>
            <person name="Li S."/>
        </authorList>
    </citation>
    <scope>NUCLEOTIDE SEQUENCE [LARGE SCALE GENOMIC DNA]</scope>
    <source>
        <strain evidence="3">cv. 9930</strain>
    </source>
</reference>
<name>A0A0A0KC81_CUCSA</name>
<organism evidence="2 3">
    <name type="scientific">Cucumis sativus</name>
    <name type="common">Cucumber</name>
    <dbReference type="NCBI Taxonomy" id="3659"/>
    <lineage>
        <taxon>Eukaryota</taxon>
        <taxon>Viridiplantae</taxon>
        <taxon>Streptophyta</taxon>
        <taxon>Embryophyta</taxon>
        <taxon>Tracheophyta</taxon>
        <taxon>Spermatophyta</taxon>
        <taxon>Magnoliopsida</taxon>
        <taxon>eudicotyledons</taxon>
        <taxon>Gunneridae</taxon>
        <taxon>Pentapetalae</taxon>
        <taxon>rosids</taxon>
        <taxon>fabids</taxon>
        <taxon>Cucurbitales</taxon>
        <taxon>Cucurbitaceae</taxon>
        <taxon>Benincaseae</taxon>
        <taxon>Cucumis</taxon>
    </lineage>
</organism>
<keyword evidence="3" id="KW-1185">Reference proteome</keyword>
<sequence length="61" mass="6747">MAAVKLSNKPIQRMRERLDKGSRLGRTAREKEPARTLALAQLGDVRLDGGNDYVKVVAARV</sequence>
<reference evidence="2 3" key="3">
    <citation type="journal article" date="2010" name="BMC Genomics">
        <title>Transcriptome sequencing and comparative analysis of cucumber flowers with different sex types.</title>
        <authorList>
            <person name="Guo S."/>
            <person name="Zheng Y."/>
            <person name="Joung J.G."/>
            <person name="Liu S."/>
            <person name="Zhang Z."/>
            <person name="Crasta O.R."/>
            <person name="Sobral B.W."/>
            <person name="Xu Y."/>
            <person name="Huang S."/>
            <person name="Fei Z."/>
        </authorList>
    </citation>
    <scope>NUCLEOTIDE SEQUENCE [LARGE SCALE GENOMIC DNA]</scope>
    <source>
        <strain evidence="3">cv. 9930</strain>
    </source>
</reference>
<dbReference type="Proteomes" id="UP000029981">
    <property type="component" value="Chromosome 6"/>
</dbReference>
<protein>
    <submittedName>
        <fullName evidence="2">Uncharacterized protein</fullName>
    </submittedName>
</protein>
<evidence type="ECO:0000256" key="1">
    <source>
        <dbReference type="SAM" id="MobiDB-lite"/>
    </source>
</evidence>
<feature type="compositionally biased region" description="Basic and acidic residues" evidence="1">
    <location>
        <begin position="13"/>
        <end position="32"/>
    </location>
</feature>
<feature type="region of interest" description="Disordered" evidence="1">
    <location>
        <begin position="1"/>
        <end position="32"/>
    </location>
</feature>
<gene>
    <name evidence="2" type="ORF">Csa_6G188700</name>
</gene>
<dbReference type="AlphaFoldDB" id="A0A0A0KC81"/>
<dbReference type="Gramene" id="KGN47128">
    <property type="protein sequence ID" value="KGN47128"/>
    <property type="gene ID" value="Csa_6G188700"/>
</dbReference>
<evidence type="ECO:0000313" key="2">
    <source>
        <dbReference type="EMBL" id="KGN47128.1"/>
    </source>
</evidence>
<proteinExistence type="predicted"/>
<evidence type="ECO:0000313" key="3">
    <source>
        <dbReference type="Proteomes" id="UP000029981"/>
    </source>
</evidence>
<dbReference type="EMBL" id="CM002927">
    <property type="protein sequence ID" value="KGN47128.1"/>
    <property type="molecule type" value="Genomic_DNA"/>
</dbReference>